<evidence type="ECO:0000313" key="2">
    <source>
        <dbReference type="EMBL" id="MFC4036602.1"/>
    </source>
</evidence>
<dbReference type="EMBL" id="JBHSBB010000052">
    <property type="protein sequence ID" value="MFC4036602.1"/>
    <property type="molecule type" value="Genomic_DNA"/>
</dbReference>
<dbReference type="Gene3D" id="2.60.120.10">
    <property type="entry name" value="Jelly Rolls"/>
    <property type="match status" value="1"/>
</dbReference>
<proteinExistence type="predicted"/>
<sequence length="265" mass="28402">MTRTSTAVSVFGADPDGYQERDRMTDIPLLPGGVGLSRLRVYPWPTEDALHGGTPHTHLACTECYYVLAGTGELHTLTADGLRRTPLAAGDAVWFTPGTIHRAVNLDHLDVLVVMQNDGLPEAGDAVMTFPPAQLADLDSYRAAASLGEGPPASRFQRARIRRDLAISGFRDLVAQVEGGNGEALDTFYAAAAALVAPRLDDWERTRRTRAAAAAERTGREIAALRQGDIRHLREASVASLPAPAQDVLGMCGHLAPYSRPEATV</sequence>
<accession>A0ABV8HZU2</accession>
<evidence type="ECO:0000259" key="1">
    <source>
        <dbReference type="Pfam" id="PF07883"/>
    </source>
</evidence>
<name>A0ABV8HZU2_9ACTN</name>
<feature type="domain" description="Cupin type-2" evidence="1">
    <location>
        <begin position="53"/>
        <end position="113"/>
    </location>
</feature>
<comment type="caution">
    <text evidence="2">The sequence shown here is derived from an EMBL/GenBank/DDBJ whole genome shotgun (WGS) entry which is preliminary data.</text>
</comment>
<dbReference type="RefSeq" id="WP_386438596.1">
    <property type="nucleotide sequence ID" value="NZ_JBHSBB010000052.1"/>
</dbReference>
<reference evidence="3" key="1">
    <citation type="journal article" date="2019" name="Int. J. Syst. Evol. Microbiol.">
        <title>The Global Catalogue of Microorganisms (GCM) 10K type strain sequencing project: providing services to taxonomists for standard genome sequencing and annotation.</title>
        <authorList>
            <consortium name="The Broad Institute Genomics Platform"/>
            <consortium name="The Broad Institute Genome Sequencing Center for Infectious Disease"/>
            <person name="Wu L."/>
            <person name="Ma J."/>
        </authorList>
    </citation>
    <scope>NUCLEOTIDE SEQUENCE [LARGE SCALE GENOMIC DNA]</scope>
    <source>
        <strain evidence="3">CGMCC 4.7237</strain>
    </source>
</reference>
<dbReference type="InterPro" id="IPR014710">
    <property type="entry name" value="RmlC-like_jellyroll"/>
</dbReference>
<gene>
    <name evidence="2" type="ORF">ACFO3J_34960</name>
</gene>
<evidence type="ECO:0000313" key="3">
    <source>
        <dbReference type="Proteomes" id="UP001595765"/>
    </source>
</evidence>
<protein>
    <submittedName>
        <fullName evidence="2">Cupin domain-containing protein</fullName>
    </submittedName>
</protein>
<dbReference type="InterPro" id="IPR013096">
    <property type="entry name" value="Cupin_2"/>
</dbReference>
<dbReference type="Proteomes" id="UP001595765">
    <property type="component" value="Unassembled WGS sequence"/>
</dbReference>
<dbReference type="Pfam" id="PF07883">
    <property type="entry name" value="Cupin_2"/>
    <property type="match status" value="1"/>
</dbReference>
<dbReference type="SUPFAM" id="SSF51182">
    <property type="entry name" value="RmlC-like cupins"/>
    <property type="match status" value="1"/>
</dbReference>
<organism evidence="2 3">
    <name type="scientific">Streptomyces polygonati</name>
    <dbReference type="NCBI Taxonomy" id="1617087"/>
    <lineage>
        <taxon>Bacteria</taxon>
        <taxon>Bacillati</taxon>
        <taxon>Actinomycetota</taxon>
        <taxon>Actinomycetes</taxon>
        <taxon>Kitasatosporales</taxon>
        <taxon>Streptomycetaceae</taxon>
        <taxon>Streptomyces</taxon>
    </lineage>
</organism>
<dbReference type="InterPro" id="IPR011051">
    <property type="entry name" value="RmlC_Cupin_sf"/>
</dbReference>
<keyword evidence="3" id="KW-1185">Reference proteome</keyword>